<sequence>MTGVIYSGSSKNPSSCVEARNCSHGASGCILTVIQPMTGVIYSGSSKNPSSCVEGRNCSHGASCFITKVSSSSLSEHFSSVESHVSWKKRKENTHAYLYSLNRTK</sequence>
<evidence type="ECO:0000313" key="1">
    <source>
        <dbReference type="EMBL" id="CAG6684442.1"/>
    </source>
</evidence>
<name>A0A8D8TE80_9HEMI</name>
<protein>
    <submittedName>
        <fullName evidence="1">Uncharacterized protein</fullName>
    </submittedName>
</protein>
<proteinExistence type="predicted"/>
<dbReference type="EMBL" id="HBUF01267394">
    <property type="protein sequence ID" value="CAG6684442.1"/>
    <property type="molecule type" value="Transcribed_RNA"/>
</dbReference>
<organism evidence="1">
    <name type="scientific">Cacopsylla melanoneura</name>
    <dbReference type="NCBI Taxonomy" id="428564"/>
    <lineage>
        <taxon>Eukaryota</taxon>
        <taxon>Metazoa</taxon>
        <taxon>Ecdysozoa</taxon>
        <taxon>Arthropoda</taxon>
        <taxon>Hexapoda</taxon>
        <taxon>Insecta</taxon>
        <taxon>Pterygota</taxon>
        <taxon>Neoptera</taxon>
        <taxon>Paraneoptera</taxon>
        <taxon>Hemiptera</taxon>
        <taxon>Sternorrhyncha</taxon>
        <taxon>Psylloidea</taxon>
        <taxon>Psyllidae</taxon>
        <taxon>Psyllinae</taxon>
        <taxon>Cacopsylla</taxon>
    </lineage>
</organism>
<accession>A0A8D8TE80</accession>
<reference evidence="1" key="1">
    <citation type="submission" date="2021-05" db="EMBL/GenBank/DDBJ databases">
        <authorList>
            <person name="Alioto T."/>
            <person name="Alioto T."/>
            <person name="Gomez Garrido J."/>
        </authorList>
    </citation>
    <scope>NUCLEOTIDE SEQUENCE</scope>
</reference>
<dbReference type="AlphaFoldDB" id="A0A8D8TE80"/>